<dbReference type="Pfam" id="PF08327">
    <property type="entry name" value="AHSA1"/>
    <property type="match status" value="1"/>
</dbReference>
<gene>
    <name evidence="3" type="ORF">EDC22_11813</name>
</gene>
<dbReference type="InterPro" id="IPR013538">
    <property type="entry name" value="ASHA1/2-like_C"/>
</dbReference>
<feature type="domain" description="Activator of Hsp90 ATPase homologue 1/2-like C-terminal" evidence="2">
    <location>
        <begin position="12"/>
        <end position="142"/>
    </location>
</feature>
<evidence type="ECO:0000313" key="3">
    <source>
        <dbReference type="EMBL" id="TCT03673.1"/>
    </source>
</evidence>
<evidence type="ECO:0000256" key="1">
    <source>
        <dbReference type="ARBA" id="ARBA00006817"/>
    </source>
</evidence>
<proteinExistence type="inferred from homology"/>
<dbReference type="OrthoDB" id="9786557at2"/>
<dbReference type="Gene3D" id="3.30.530.20">
    <property type="match status" value="1"/>
</dbReference>
<dbReference type="RefSeq" id="WP_132807924.1">
    <property type="nucleotide sequence ID" value="NZ_SMAK01000018.1"/>
</dbReference>
<dbReference type="AlphaFoldDB" id="A0A4R3LSX9"/>
<name>A0A4R3LSX9_9HYPH</name>
<reference evidence="3 4" key="1">
    <citation type="submission" date="2019-03" db="EMBL/GenBank/DDBJ databases">
        <title>Genomic Encyclopedia of Type Strains, Phase IV (KMG-IV): sequencing the most valuable type-strain genomes for metagenomic binning, comparative biology and taxonomic classification.</title>
        <authorList>
            <person name="Goeker M."/>
        </authorList>
    </citation>
    <scope>NUCLEOTIDE SEQUENCE [LARGE SCALE GENOMIC DNA]</scope>
    <source>
        <strain evidence="3 4">DSM 19345</strain>
    </source>
</reference>
<dbReference type="EMBL" id="SMAK01000018">
    <property type="protein sequence ID" value="TCT03673.1"/>
    <property type="molecule type" value="Genomic_DNA"/>
</dbReference>
<dbReference type="SUPFAM" id="SSF55961">
    <property type="entry name" value="Bet v1-like"/>
    <property type="match status" value="1"/>
</dbReference>
<accession>A0A4R3LSX9</accession>
<dbReference type="InterPro" id="IPR023393">
    <property type="entry name" value="START-like_dom_sf"/>
</dbReference>
<sequence length="148" mass="16570">MPYTLTQIRVFRAPPERLWRALTTPAAIAKWNPPDGFVAEVHELDLREGGHYRMSFINLGTGHRHGFGGSYREVKPNEKLVATDRFDDEGLPGEMLMTYTLRPVSVGTELTVEQAGLPDAIPPEACRLGWQQSFELLTRLVEPEIPAG</sequence>
<evidence type="ECO:0000259" key="2">
    <source>
        <dbReference type="Pfam" id="PF08327"/>
    </source>
</evidence>
<evidence type="ECO:0000313" key="4">
    <source>
        <dbReference type="Proteomes" id="UP000295678"/>
    </source>
</evidence>
<protein>
    <submittedName>
        <fullName evidence="3">Uncharacterized protein YndB with AHSA1/START domain</fullName>
    </submittedName>
</protein>
<keyword evidence="4" id="KW-1185">Reference proteome</keyword>
<dbReference type="CDD" id="cd08895">
    <property type="entry name" value="SRPBCC_CalC_Aha1-like_2"/>
    <property type="match status" value="1"/>
</dbReference>
<dbReference type="Proteomes" id="UP000295678">
    <property type="component" value="Unassembled WGS sequence"/>
</dbReference>
<comment type="caution">
    <text evidence="3">The sequence shown here is derived from an EMBL/GenBank/DDBJ whole genome shotgun (WGS) entry which is preliminary data.</text>
</comment>
<comment type="similarity">
    <text evidence="1">Belongs to the AHA1 family.</text>
</comment>
<organism evidence="3 4">
    <name type="scientific">Tepidamorphus gemmatus</name>
    <dbReference type="NCBI Taxonomy" id="747076"/>
    <lineage>
        <taxon>Bacteria</taxon>
        <taxon>Pseudomonadati</taxon>
        <taxon>Pseudomonadota</taxon>
        <taxon>Alphaproteobacteria</taxon>
        <taxon>Hyphomicrobiales</taxon>
        <taxon>Tepidamorphaceae</taxon>
        <taxon>Tepidamorphus</taxon>
    </lineage>
</organism>